<dbReference type="InterPro" id="IPR013083">
    <property type="entry name" value="Znf_RING/FYVE/PHD"/>
</dbReference>
<dbReference type="STRING" id="554065.E1Z898"/>
<feature type="compositionally biased region" description="Polar residues" evidence="5">
    <location>
        <begin position="1"/>
        <end position="10"/>
    </location>
</feature>
<evidence type="ECO:0000259" key="6">
    <source>
        <dbReference type="PROSITE" id="PS50103"/>
    </source>
</evidence>
<dbReference type="Pfam" id="PF04564">
    <property type="entry name" value="U-box"/>
    <property type="match status" value="1"/>
</dbReference>
<dbReference type="InterPro" id="IPR052085">
    <property type="entry name" value="WD-SAM-U-box"/>
</dbReference>
<accession>E1Z898</accession>
<feature type="region of interest" description="Disordered" evidence="5">
    <location>
        <begin position="82"/>
        <end position="137"/>
    </location>
</feature>
<evidence type="ECO:0000313" key="9">
    <source>
        <dbReference type="Proteomes" id="UP000008141"/>
    </source>
</evidence>
<evidence type="ECO:0000256" key="1">
    <source>
        <dbReference type="ARBA" id="ARBA00022723"/>
    </source>
</evidence>
<dbReference type="SUPFAM" id="SSF57850">
    <property type="entry name" value="RING/U-box"/>
    <property type="match status" value="1"/>
</dbReference>
<gene>
    <name evidence="8" type="ORF">CHLNCDRAFT_142311</name>
</gene>
<dbReference type="Gene3D" id="4.10.1000.10">
    <property type="entry name" value="Zinc finger, CCCH-type"/>
    <property type="match status" value="1"/>
</dbReference>
<dbReference type="PROSITE" id="PS50103">
    <property type="entry name" value="ZF_C3H1"/>
    <property type="match status" value="1"/>
</dbReference>
<keyword evidence="3 4" id="KW-0862">Zinc</keyword>
<dbReference type="SMART" id="SM00504">
    <property type="entry name" value="Ubox"/>
    <property type="match status" value="1"/>
</dbReference>
<dbReference type="PROSITE" id="PS51698">
    <property type="entry name" value="U_BOX"/>
    <property type="match status" value="1"/>
</dbReference>
<dbReference type="SUPFAM" id="SSF90229">
    <property type="entry name" value="CCCH zinc finger"/>
    <property type="match status" value="1"/>
</dbReference>
<evidence type="ECO:0000256" key="2">
    <source>
        <dbReference type="ARBA" id="ARBA00022771"/>
    </source>
</evidence>
<dbReference type="eggNOG" id="ENOG502RVGT">
    <property type="taxonomic scope" value="Eukaryota"/>
</dbReference>
<name>E1Z898_CHLVA</name>
<dbReference type="KEGG" id="cvr:CHLNCDRAFT_142311"/>
<evidence type="ECO:0000313" key="8">
    <source>
        <dbReference type="EMBL" id="EFN58308.1"/>
    </source>
</evidence>
<dbReference type="UniPathway" id="UPA00143"/>
<dbReference type="GeneID" id="17357769"/>
<evidence type="ECO:0000259" key="7">
    <source>
        <dbReference type="PROSITE" id="PS51698"/>
    </source>
</evidence>
<feature type="zinc finger region" description="C3H1-type" evidence="4">
    <location>
        <begin position="38"/>
        <end position="62"/>
    </location>
</feature>
<dbReference type="Gene3D" id="3.30.40.10">
    <property type="entry name" value="Zinc/RING finger domain, C3HC4 (zinc finger)"/>
    <property type="match status" value="1"/>
</dbReference>
<evidence type="ECO:0000256" key="4">
    <source>
        <dbReference type="PROSITE-ProRule" id="PRU00723"/>
    </source>
</evidence>
<dbReference type="AlphaFoldDB" id="E1Z898"/>
<dbReference type="InterPro" id="IPR000571">
    <property type="entry name" value="Znf_CCCH"/>
</dbReference>
<dbReference type="Proteomes" id="UP000008141">
    <property type="component" value="Unassembled WGS sequence"/>
</dbReference>
<evidence type="ECO:0000256" key="3">
    <source>
        <dbReference type="ARBA" id="ARBA00022833"/>
    </source>
</evidence>
<dbReference type="InterPro" id="IPR036855">
    <property type="entry name" value="Znf_CCCH_sf"/>
</dbReference>
<dbReference type="CDD" id="cd16655">
    <property type="entry name" value="RING-Ubox_WDSUB1-like"/>
    <property type="match status" value="1"/>
</dbReference>
<dbReference type="RefSeq" id="XP_005850410.1">
    <property type="nucleotide sequence ID" value="XM_005850348.1"/>
</dbReference>
<dbReference type="Pfam" id="PF00642">
    <property type="entry name" value="zf-CCCH"/>
    <property type="match status" value="1"/>
</dbReference>
<keyword evidence="2 4" id="KW-0863">Zinc-finger</keyword>
<dbReference type="PANTHER" id="PTHR46573">
    <property type="entry name" value="WD REPEAT, SAM AND U-BOX DOMAIN-CONTAINING PROTEIN 1"/>
    <property type="match status" value="1"/>
</dbReference>
<dbReference type="GO" id="GO:0008270">
    <property type="term" value="F:zinc ion binding"/>
    <property type="evidence" value="ECO:0007669"/>
    <property type="project" value="UniProtKB-KW"/>
</dbReference>
<evidence type="ECO:0000256" key="5">
    <source>
        <dbReference type="SAM" id="MobiDB-lite"/>
    </source>
</evidence>
<feature type="domain" description="U-box" evidence="7">
    <location>
        <begin position="169"/>
        <end position="228"/>
    </location>
</feature>
<protein>
    <recommendedName>
        <fullName evidence="10">C3H1-type domain-containing protein</fullName>
    </recommendedName>
</protein>
<dbReference type="GO" id="GO:0004842">
    <property type="term" value="F:ubiquitin-protein transferase activity"/>
    <property type="evidence" value="ECO:0007669"/>
    <property type="project" value="InterPro"/>
</dbReference>
<organism evidence="9">
    <name type="scientific">Chlorella variabilis</name>
    <name type="common">Green alga</name>
    <dbReference type="NCBI Taxonomy" id="554065"/>
    <lineage>
        <taxon>Eukaryota</taxon>
        <taxon>Viridiplantae</taxon>
        <taxon>Chlorophyta</taxon>
        <taxon>core chlorophytes</taxon>
        <taxon>Trebouxiophyceae</taxon>
        <taxon>Chlorellales</taxon>
        <taxon>Chlorellaceae</taxon>
        <taxon>Chlorella clade</taxon>
        <taxon>Chlorella</taxon>
    </lineage>
</organism>
<dbReference type="InterPro" id="IPR003613">
    <property type="entry name" value="Ubox_domain"/>
</dbReference>
<feature type="domain" description="C3H1-type" evidence="6">
    <location>
        <begin position="38"/>
        <end position="62"/>
    </location>
</feature>
<keyword evidence="9" id="KW-1185">Reference proteome</keyword>
<evidence type="ECO:0008006" key="10">
    <source>
        <dbReference type="Google" id="ProtNLM"/>
    </source>
</evidence>
<dbReference type="EMBL" id="GL433838">
    <property type="protein sequence ID" value="EFN58308.1"/>
    <property type="molecule type" value="Genomic_DNA"/>
</dbReference>
<keyword evidence="1 4" id="KW-0479">Metal-binding</keyword>
<sequence>MQANSTSYSLLETLGEGQSVDEENHAPDVGDQLTLDDKKFTRMCEDGNCRFGARCSFAHGERELREHVHDEAAVLAELASKGQRPMYGPGPNSPIPPAAAPPRQYSVGAGSNRGGGVGSPPARRLPAPPPPPPSASVAVGAADVGAVPMSSARLAQYLAAAQLGDDDAHVPEAFICPITHVVLQDPVVAADGFTYERDAIQSWLTKNRTSPMTGEQLADAHLVPNHTLMAAMRQVLGDGACSLRRQQ</sequence>
<dbReference type="PANTHER" id="PTHR46573:SF1">
    <property type="entry name" value="WD REPEAT, SAM AND U-BOX DOMAIN-CONTAINING PROTEIN 1"/>
    <property type="match status" value="1"/>
</dbReference>
<reference evidence="8 9" key="1">
    <citation type="journal article" date="2010" name="Plant Cell">
        <title>The Chlorella variabilis NC64A genome reveals adaptation to photosymbiosis, coevolution with viruses, and cryptic sex.</title>
        <authorList>
            <person name="Blanc G."/>
            <person name="Duncan G."/>
            <person name="Agarkova I."/>
            <person name="Borodovsky M."/>
            <person name="Gurnon J."/>
            <person name="Kuo A."/>
            <person name="Lindquist E."/>
            <person name="Lucas S."/>
            <person name="Pangilinan J."/>
            <person name="Polle J."/>
            <person name="Salamov A."/>
            <person name="Terry A."/>
            <person name="Yamada T."/>
            <person name="Dunigan D.D."/>
            <person name="Grigoriev I.V."/>
            <person name="Claverie J.M."/>
            <person name="Van Etten J.L."/>
        </authorList>
    </citation>
    <scope>NUCLEOTIDE SEQUENCE [LARGE SCALE GENOMIC DNA]</scope>
    <source>
        <strain evidence="8 9">NC64A</strain>
    </source>
</reference>
<proteinExistence type="predicted"/>
<dbReference type="GO" id="GO:0016567">
    <property type="term" value="P:protein ubiquitination"/>
    <property type="evidence" value="ECO:0007669"/>
    <property type="project" value="UniProtKB-UniPathway"/>
</dbReference>
<feature type="region of interest" description="Disordered" evidence="5">
    <location>
        <begin position="1"/>
        <end position="32"/>
    </location>
</feature>
<feature type="compositionally biased region" description="Pro residues" evidence="5">
    <location>
        <begin position="91"/>
        <end position="100"/>
    </location>
</feature>
<dbReference type="OrthoDB" id="10064100at2759"/>
<dbReference type="InParanoid" id="E1Z898"/>